<gene>
    <name evidence="2" type="ORF">AMST5_02056</name>
</gene>
<dbReference type="PROSITE" id="PS51729">
    <property type="entry name" value="GNAT_YJDJ"/>
    <property type="match status" value="1"/>
</dbReference>
<sequence>MDKEIAAVRQNRAKSRFELEVDGFLSLADYELRDGVMTFTHTETPAALQGRGVASRLIHGALLSAREQGLKVRATCSFVVAYLKRHPEFADLEG</sequence>
<reference evidence="2" key="1">
    <citation type="submission" date="2023-07" db="EMBL/GenBank/DDBJ databases">
        <authorList>
            <person name="Pelsma A.J. K."/>
        </authorList>
    </citation>
    <scope>NUCLEOTIDE SEQUENCE</scope>
</reference>
<dbReference type="EMBL" id="OY288114">
    <property type="protein sequence ID" value="CAJ0868552.1"/>
    <property type="molecule type" value="Genomic_DNA"/>
</dbReference>
<dbReference type="InterPro" id="IPR045057">
    <property type="entry name" value="Gcn5-rel_NAT"/>
</dbReference>
<dbReference type="InterPro" id="IPR016181">
    <property type="entry name" value="Acyl_CoA_acyltransferase"/>
</dbReference>
<evidence type="ECO:0000313" key="2">
    <source>
        <dbReference type="EMBL" id="CAJ0868552.1"/>
    </source>
</evidence>
<evidence type="ECO:0000259" key="1">
    <source>
        <dbReference type="PROSITE" id="PS51729"/>
    </source>
</evidence>
<dbReference type="SUPFAM" id="SSF55729">
    <property type="entry name" value="Acyl-CoA N-acyltransferases (Nat)"/>
    <property type="match status" value="1"/>
</dbReference>
<organism evidence="2">
    <name type="scientific">freshwater sediment metagenome</name>
    <dbReference type="NCBI Taxonomy" id="556182"/>
    <lineage>
        <taxon>unclassified sequences</taxon>
        <taxon>metagenomes</taxon>
        <taxon>ecological metagenomes</taxon>
    </lineage>
</organism>
<proteinExistence type="predicted"/>
<dbReference type="InterPro" id="IPR031165">
    <property type="entry name" value="GNAT_YJDJ"/>
</dbReference>
<dbReference type="PANTHER" id="PTHR31435">
    <property type="entry name" value="PROTEIN NATD1"/>
    <property type="match status" value="1"/>
</dbReference>
<dbReference type="Pfam" id="PF14542">
    <property type="entry name" value="Acetyltransf_CG"/>
    <property type="match status" value="1"/>
</dbReference>
<dbReference type="AlphaFoldDB" id="A0AA48M167"/>
<dbReference type="Gene3D" id="3.40.630.30">
    <property type="match status" value="1"/>
</dbReference>
<accession>A0AA48M167</accession>
<dbReference type="PANTHER" id="PTHR31435:SF10">
    <property type="entry name" value="BSR4717 PROTEIN"/>
    <property type="match status" value="1"/>
</dbReference>
<protein>
    <recommendedName>
        <fullName evidence="1">N-acetyltransferase domain-containing protein</fullName>
    </recommendedName>
</protein>
<name>A0AA48M167_9ZZZZ</name>
<feature type="domain" description="N-acetyltransferase" evidence="1">
    <location>
        <begin position="9"/>
        <end position="94"/>
    </location>
</feature>